<protein>
    <submittedName>
        <fullName evidence="2">Uncharacterized protein</fullName>
    </submittedName>
</protein>
<accession>A0A1G4B0I2</accession>
<dbReference type="RefSeq" id="XP_022472091.1">
    <property type="nucleotide sequence ID" value="XM_022621352.1"/>
</dbReference>
<dbReference type="Proteomes" id="UP000176998">
    <property type="component" value="Unassembled WGS sequence"/>
</dbReference>
<feature type="region of interest" description="Disordered" evidence="1">
    <location>
        <begin position="35"/>
        <end position="58"/>
    </location>
</feature>
<feature type="compositionally biased region" description="Basic and acidic residues" evidence="1">
    <location>
        <begin position="47"/>
        <end position="58"/>
    </location>
</feature>
<dbReference type="GeneID" id="34562862"/>
<dbReference type="AlphaFoldDB" id="A0A1G4B0I2"/>
<evidence type="ECO:0000313" key="3">
    <source>
        <dbReference type="Proteomes" id="UP000176998"/>
    </source>
</evidence>
<evidence type="ECO:0000256" key="1">
    <source>
        <dbReference type="SAM" id="MobiDB-lite"/>
    </source>
</evidence>
<organism evidence="2 3">
    <name type="scientific">Colletotrichum orchidophilum</name>
    <dbReference type="NCBI Taxonomy" id="1209926"/>
    <lineage>
        <taxon>Eukaryota</taxon>
        <taxon>Fungi</taxon>
        <taxon>Dikarya</taxon>
        <taxon>Ascomycota</taxon>
        <taxon>Pezizomycotina</taxon>
        <taxon>Sordariomycetes</taxon>
        <taxon>Hypocreomycetidae</taxon>
        <taxon>Glomerellales</taxon>
        <taxon>Glomerellaceae</taxon>
        <taxon>Colletotrichum</taxon>
    </lineage>
</organism>
<reference evidence="2 3" key="1">
    <citation type="submission" date="2016-09" db="EMBL/GenBank/DDBJ databases">
        <authorList>
            <person name="Capua I."/>
            <person name="De Benedictis P."/>
            <person name="Joannis T."/>
            <person name="Lombin L.H."/>
            <person name="Cattoli G."/>
        </authorList>
    </citation>
    <scope>NUCLEOTIDE SEQUENCE [LARGE SCALE GENOMIC DNA]</scope>
    <source>
        <strain evidence="2 3">IMI 309357</strain>
    </source>
</reference>
<name>A0A1G4B0I2_9PEZI</name>
<proteinExistence type="predicted"/>
<dbReference type="EMBL" id="MJBS01000090">
    <property type="protein sequence ID" value="OHE94929.1"/>
    <property type="molecule type" value="Genomic_DNA"/>
</dbReference>
<evidence type="ECO:0000313" key="2">
    <source>
        <dbReference type="EMBL" id="OHE94929.1"/>
    </source>
</evidence>
<keyword evidence="3" id="KW-1185">Reference proteome</keyword>
<sequence length="58" mass="6064">MAPKHTEARPLHRGPGGLSFSRLAASFHLAVASAPLLSRRGVPSDRPAAKDPDAPNPL</sequence>
<dbReference type="OrthoDB" id="10416523at2759"/>
<gene>
    <name evidence="2" type="ORF">CORC01_09723</name>
</gene>
<comment type="caution">
    <text evidence="2">The sequence shown here is derived from an EMBL/GenBank/DDBJ whole genome shotgun (WGS) entry which is preliminary data.</text>
</comment>